<dbReference type="PANTHER" id="PTHR42988">
    <property type="entry name" value="PHOSPHOHYDROLASE"/>
    <property type="match status" value="1"/>
</dbReference>
<dbReference type="Pfam" id="PF00149">
    <property type="entry name" value="Metallophos"/>
    <property type="match status" value="1"/>
</dbReference>
<keyword evidence="7" id="KW-1185">Reference proteome</keyword>
<dbReference type="GO" id="GO:0046872">
    <property type="term" value="F:metal ion binding"/>
    <property type="evidence" value="ECO:0007669"/>
    <property type="project" value="UniProtKB-KW"/>
</dbReference>
<keyword evidence="2" id="KW-0378">Hydrolase</keyword>
<reference evidence="6" key="1">
    <citation type="submission" date="2021-08" db="EMBL/GenBank/DDBJ databases">
        <title>Isolation and characterization of neutrophilic mixotrophic iron-oxidizing bacteria from deep-sea hydrothermal vents.</title>
        <authorList>
            <person name="He Y."/>
        </authorList>
    </citation>
    <scope>NUCLEOTIDE SEQUENCE</scope>
    <source>
        <strain evidence="6">IOP_13</strain>
    </source>
</reference>
<proteinExistence type="inferred from homology"/>
<evidence type="ECO:0000313" key="7">
    <source>
        <dbReference type="Proteomes" id="UP001138989"/>
    </source>
</evidence>
<dbReference type="SUPFAM" id="SSF56300">
    <property type="entry name" value="Metallo-dependent phosphatases"/>
    <property type="match status" value="1"/>
</dbReference>
<evidence type="ECO:0000256" key="1">
    <source>
        <dbReference type="ARBA" id="ARBA00022723"/>
    </source>
</evidence>
<keyword evidence="1" id="KW-0479">Metal-binding</keyword>
<evidence type="ECO:0000256" key="2">
    <source>
        <dbReference type="ARBA" id="ARBA00022801"/>
    </source>
</evidence>
<evidence type="ECO:0000256" key="3">
    <source>
        <dbReference type="ARBA" id="ARBA00023004"/>
    </source>
</evidence>
<evidence type="ECO:0000259" key="5">
    <source>
        <dbReference type="Pfam" id="PF00149"/>
    </source>
</evidence>
<dbReference type="Gene3D" id="3.60.21.10">
    <property type="match status" value="1"/>
</dbReference>
<keyword evidence="3" id="KW-0408">Iron</keyword>
<gene>
    <name evidence="6" type="ORF">K7H17_22145</name>
</gene>
<dbReference type="InterPro" id="IPR050884">
    <property type="entry name" value="CNP_phosphodiesterase-III"/>
</dbReference>
<dbReference type="AlphaFoldDB" id="A0A9X1SQX5"/>
<evidence type="ECO:0000256" key="4">
    <source>
        <dbReference type="ARBA" id="ARBA00025742"/>
    </source>
</evidence>
<comment type="caution">
    <text evidence="6">The sequence shown here is derived from an EMBL/GenBank/DDBJ whole genome shotgun (WGS) entry which is preliminary data.</text>
</comment>
<name>A0A9X1SQX5_9GAMM</name>
<comment type="similarity">
    <text evidence="4">Belongs to the cyclic nucleotide phosphodiesterase class-III family.</text>
</comment>
<dbReference type="InterPro" id="IPR004843">
    <property type="entry name" value="Calcineurin-like_PHP"/>
</dbReference>
<organism evidence="6 7">
    <name type="scientific">Stutzerimonas kunmingensis</name>
    <dbReference type="NCBI Taxonomy" id="1211807"/>
    <lineage>
        <taxon>Bacteria</taxon>
        <taxon>Pseudomonadati</taxon>
        <taxon>Pseudomonadota</taxon>
        <taxon>Gammaproteobacteria</taxon>
        <taxon>Pseudomonadales</taxon>
        <taxon>Pseudomonadaceae</taxon>
        <taxon>Stutzerimonas</taxon>
    </lineage>
</organism>
<dbReference type="GO" id="GO:0016787">
    <property type="term" value="F:hydrolase activity"/>
    <property type="evidence" value="ECO:0007669"/>
    <property type="project" value="UniProtKB-KW"/>
</dbReference>
<evidence type="ECO:0000313" key="6">
    <source>
        <dbReference type="EMBL" id="MCD1610552.1"/>
    </source>
</evidence>
<dbReference type="PANTHER" id="PTHR42988:SF2">
    <property type="entry name" value="CYCLIC NUCLEOTIDE PHOSPHODIESTERASE CBUA0032-RELATED"/>
    <property type="match status" value="1"/>
</dbReference>
<protein>
    <submittedName>
        <fullName evidence="6">Metallophosphoesterase</fullName>
    </submittedName>
</protein>
<dbReference type="RefSeq" id="WP_210146831.1">
    <property type="nucleotide sequence ID" value="NZ_CP090366.1"/>
</dbReference>
<dbReference type="InterPro" id="IPR029052">
    <property type="entry name" value="Metallo-depent_PP-like"/>
</dbReference>
<sequence length="296" mass="32695">MIRLLHISDTHFGTEQNAVVEALLCHVQEQPADLLVLSGDITQRAKPGQFAAAKRFVERVQALGVPGSLIIPGNHDLPLHNLATRFLAPYGRYSRAFGEDLEPVFENDELLMIGLNTTHPRRRKDGAVTAAQVAAVSERLRRCEPGKVRVVVAHQPFGAMAASDVRNLQHGAEEALDHWADAGLDLVMGGHIHLPYVLPLSQQYPRLKREVWIVQAGTALSTRLRGHTPNSFNRIVITGGPQKQVRVERWDYQAQLDRFLLGSHFDLHWPACSAGWTGTSRASGALHGHRRKGGIS</sequence>
<dbReference type="EMBL" id="JAINWF010000022">
    <property type="protein sequence ID" value="MCD1610552.1"/>
    <property type="molecule type" value="Genomic_DNA"/>
</dbReference>
<dbReference type="Proteomes" id="UP001138989">
    <property type="component" value="Unassembled WGS sequence"/>
</dbReference>
<accession>A0A9X1SQX5</accession>
<feature type="domain" description="Calcineurin-like phosphoesterase" evidence="5">
    <location>
        <begin position="2"/>
        <end position="194"/>
    </location>
</feature>